<proteinExistence type="predicted"/>
<evidence type="ECO:0000256" key="1">
    <source>
        <dbReference type="ARBA" id="ARBA00023006"/>
    </source>
</evidence>
<dbReference type="Pfam" id="PF21054">
    <property type="entry name" value="RUBC_PIKBD"/>
    <property type="match status" value="2"/>
</dbReference>
<evidence type="ECO:0000256" key="2">
    <source>
        <dbReference type="SAM" id="MobiDB-lite"/>
    </source>
</evidence>
<comment type="caution">
    <text evidence="4">The sequence shown here is derived from an EMBL/GenBank/DDBJ whole genome shotgun (WGS) entry which is preliminary data.</text>
</comment>
<dbReference type="OrthoDB" id="10067503at2759"/>
<name>A0A813PFM7_9BILA</name>
<dbReference type="EMBL" id="CAJNOQ010000088">
    <property type="protein sequence ID" value="CAF0754311.1"/>
    <property type="molecule type" value="Genomic_DNA"/>
</dbReference>
<dbReference type="Proteomes" id="UP000681722">
    <property type="component" value="Unassembled WGS sequence"/>
</dbReference>
<dbReference type="Proteomes" id="UP000663829">
    <property type="component" value="Unassembled WGS sequence"/>
</dbReference>
<organism evidence="4 6">
    <name type="scientific">Didymodactylos carnosus</name>
    <dbReference type="NCBI Taxonomy" id="1234261"/>
    <lineage>
        <taxon>Eukaryota</taxon>
        <taxon>Metazoa</taxon>
        <taxon>Spiralia</taxon>
        <taxon>Gnathifera</taxon>
        <taxon>Rotifera</taxon>
        <taxon>Eurotatoria</taxon>
        <taxon>Bdelloidea</taxon>
        <taxon>Philodinida</taxon>
        <taxon>Philodinidae</taxon>
        <taxon>Didymodactylos</taxon>
    </lineage>
</organism>
<dbReference type="AlphaFoldDB" id="A0A813PFM7"/>
<dbReference type="GO" id="GO:0006914">
    <property type="term" value="P:autophagy"/>
    <property type="evidence" value="ECO:0007669"/>
    <property type="project" value="UniProtKB-KW"/>
</dbReference>
<feature type="domain" description="Rubicon Homology" evidence="3">
    <location>
        <begin position="546"/>
        <end position="751"/>
    </location>
</feature>
<dbReference type="PANTHER" id="PTHR45971:SF1">
    <property type="entry name" value="RUBICON, ISOFORM A"/>
    <property type="match status" value="1"/>
</dbReference>
<keyword evidence="6" id="KW-1185">Reference proteome</keyword>
<dbReference type="InterPro" id="IPR048569">
    <property type="entry name" value="RUBC_PIKBD"/>
</dbReference>
<dbReference type="InterPro" id="IPR052428">
    <property type="entry name" value="Autophagy_HostDef_Reg"/>
</dbReference>
<evidence type="ECO:0000313" key="6">
    <source>
        <dbReference type="Proteomes" id="UP000663829"/>
    </source>
</evidence>
<dbReference type="InterPro" id="IPR025258">
    <property type="entry name" value="RH_dom"/>
</dbReference>
<feature type="region of interest" description="Disordered" evidence="2">
    <location>
        <begin position="132"/>
        <end position="152"/>
    </location>
</feature>
<evidence type="ECO:0000313" key="5">
    <source>
        <dbReference type="EMBL" id="CAF3534466.1"/>
    </source>
</evidence>
<dbReference type="SMART" id="SM01175">
    <property type="entry name" value="DUF4206"/>
    <property type="match status" value="1"/>
</dbReference>
<evidence type="ECO:0000313" key="4">
    <source>
        <dbReference type="EMBL" id="CAF0754311.1"/>
    </source>
</evidence>
<dbReference type="GO" id="GO:1901981">
    <property type="term" value="F:phosphatidylinositol phosphate binding"/>
    <property type="evidence" value="ECO:0007669"/>
    <property type="project" value="TreeGrafter"/>
</dbReference>
<protein>
    <recommendedName>
        <fullName evidence="3">Rubicon Homology domain-containing protein</fullName>
    </recommendedName>
</protein>
<feature type="compositionally biased region" description="Low complexity" evidence="2">
    <location>
        <begin position="137"/>
        <end position="152"/>
    </location>
</feature>
<dbReference type="PANTHER" id="PTHR45971">
    <property type="entry name" value="PHOX (PX) DOMAIN-CONTAINING PROTEIN"/>
    <property type="match status" value="1"/>
</dbReference>
<keyword evidence="1" id="KW-0072">Autophagy</keyword>
<accession>A0A813PFM7</accession>
<evidence type="ECO:0000259" key="3">
    <source>
        <dbReference type="SMART" id="SM01175"/>
    </source>
</evidence>
<dbReference type="Pfam" id="PF13901">
    <property type="entry name" value="RH_dom"/>
    <property type="match status" value="1"/>
</dbReference>
<reference evidence="4" key="1">
    <citation type="submission" date="2021-02" db="EMBL/GenBank/DDBJ databases">
        <authorList>
            <person name="Nowell W R."/>
        </authorList>
    </citation>
    <scope>NUCLEOTIDE SEQUENCE</scope>
</reference>
<dbReference type="EMBL" id="CAJOBC010000088">
    <property type="protein sequence ID" value="CAF3534466.1"/>
    <property type="molecule type" value="Genomic_DNA"/>
</dbReference>
<sequence length="774" mass="88033">MSVILVRLTLKHAFLSIPTFFKAFLLCIRTVENSEPSLLADIDPKLSVSGLQTLIYPQHETSKEKMSISSTTDVNSNLQSVTKRIQNKAHRRIHSDPIYKLNERKSILRPSSSIIDESNERCHSAARLSNEKNDYTNSHSSNNHIHSVNNQSNSASSFPAVFYQPQDIDSYSSSFDSITTTETDHSSIINTNFGGVDHYQTLPDTSLRSKKPVTTIDTNNNRGSISSQTTLTVNINNDNNIYDSTSDINQSIINSPILSSSPVENSISVSSSYNNSDVFSRTDLQCNYNPYFPNSCLRWPKKGQTLDSYIRENDSKTRTDVEKENAHFYFSEALIAAIEQIKFTKECKRRFQIDSTNPSLLIGTLSYNESSTSSTESSSPYIPCNLNLIQQSQKKAALYNETPAIKQLLNSEQSSGEPPQEFDWSNSTNLDETSAEAIALALMDTYKQYRMPTAPELFWMIKPDEDFPQDLLPLPDYISVDPSEDYIIAGGHRVQIRGNLQWAPPREQLIFNIHPPPNRDEQLKKQRYLCAGCGRHVEKGFARRFNYCEYTGKYFCKSCHSEKKSYLPSYIIHKWDFSQKHSVSNFAYDYLNRIYSEANLNLSLNPSLIKKSKKLQSVNNQRWILHFIRNYVLTCRFADEDGSLAKLKSLQSYMYETPYVYSTQDLFETKAGNLQKVLEPIVTAMENHIYPCSLCSAKGFICEICSNAKDIIFPYELDRTSVCPVCQCCYHHRCFSKHPKCPKCERNAQRNQTSASSRTSNANVKLKVADDVIT</sequence>
<gene>
    <name evidence="4" type="ORF">GPM918_LOCUS1023</name>
    <name evidence="5" type="ORF">SRO942_LOCUS1023</name>
</gene>